<evidence type="ECO:0000313" key="2">
    <source>
        <dbReference type="Proteomes" id="UP000070620"/>
    </source>
</evidence>
<dbReference type="AlphaFoldDB" id="A0A136PMK5"/>
<reference evidence="1 2" key="1">
    <citation type="submission" date="2016-01" db="EMBL/GenBank/DDBJ databases">
        <title>Whole genome sequence and analysis of Micromonospora rosaria DSM 803, which can produce antibacterial substance rosamicin.</title>
        <authorList>
            <person name="Yang H."/>
            <person name="He X."/>
            <person name="Zhu D."/>
        </authorList>
    </citation>
    <scope>NUCLEOTIDE SEQUENCE [LARGE SCALE GENOMIC DNA]</scope>
    <source>
        <strain evidence="1 2">DSM 803</strain>
    </source>
</reference>
<sequence>MIVSTSVPARFPGAGTDVPFGQEWWMTSVSVTFAAPYPWALAPRAARVDRERAKSESALLRDSFRWARRDRAPEFCPPWAMGQELGWRVCSPVDVAFTPLEQVEVESGDDPQAAATAAGASELWQREGTALAVAESAWLHLYQYRSLAGRWENMFLPNGQGTVEWRLGWTPQITRGYFLLVLPSDNDTGLQVPTGILSSTVCDKMTAAGTAAIAVRPTKATRVRRGQEIARLVLLHADSLRARATYPDAIEEDGSDA</sequence>
<comment type="caution">
    <text evidence="1">The sequence shown here is derived from an EMBL/GenBank/DDBJ whole genome shotgun (WGS) entry which is preliminary data.</text>
</comment>
<keyword evidence="2" id="KW-1185">Reference proteome</keyword>
<accession>A0A136PMK5</accession>
<dbReference type="EMBL" id="LRQV01000108">
    <property type="protein sequence ID" value="KXK59547.1"/>
    <property type="molecule type" value="Genomic_DNA"/>
</dbReference>
<name>A0A136PMK5_9ACTN</name>
<evidence type="ECO:0000313" key="1">
    <source>
        <dbReference type="EMBL" id="KXK59547.1"/>
    </source>
</evidence>
<protein>
    <submittedName>
        <fullName evidence="1">Uncharacterized protein</fullName>
    </submittedName>
</protein>
<gene>
    <name evidence="1" type="ORF">AWW66_23700</name>
</gene>
<organism evidence="1 2">
    <name type="scientific">Micromonospora rosaria</name>
    <dbReference type="NCBI Taxonomy" id="47874"/>
    <lineage>
        <taxon>Bacteria</taxon>
        <taxon>Bacillati</taxon>
        <taxon>Actinomycetota</taxon>
        <taxon>Actinomycetes</taxon>
        <taxon>Micromonosporales</taxon>
        <taxon>Micromonosporaceae</taxon>
        <taxon>Micromonospora</taxon>
    </lineage>
</organism>
<proteinExistence type="predicted"/>
<dbReference type="Proteomes" id="UP000070620">
    <property type="component" value="Unassembled WGS sequence"/>
</dbReference>